<reference evidence="5" key="1">
    <citation type="journal article" date="2019" name="Plant J.">
        <title>Chlorella vulgaris genome assembly and annotation reveals the molecular basis for metabolic acclimation to high light conditions.</title>
        <authorList>
            <person name="Cecchin M."/>
            <person name="Marcolungo L."/>
            <person name="Rossato M."/>
            <person name="Girolomoni L."/>
            <person name="Cosentino E."/>
            <person name="Cuine S."/>
            <person name="Li-Beisson Y."/>
            <person name="Delledonne M."/>
            <person name="Ballottari M."/>
        </authorList>
    </citation>
    <scope>NUCLEOTIDE SEQUENCE</scope>
    <source>
        <strain evidence="5">211/11P</strain>
    </source>
</reference>
<proteinExistence type="inferred from homology"/>
<gene>
    <name evidence="5" type="ORF">D9Q98_009072</name>
</gene>
<dbReference type="GO" id="GO:0008234">
    <property type="term" value="F:cysteine-type peptidase activity"/>
    <property type="evidence" value="ECO:0007669"/>
    <property type="project" value="InterPro"/>
</dbReference>
<name>A0A9D4TH49_CHLVU</name>
<dbReference type="Pfam" id="PF00112">
    <property type="entry name" value="Peptidase_C1"/>
    <property type="match status" value="1"/>
</dbReference>
<dbReference type="EMBL" id="SIDB01000012">
    <property type="protein sequence ID" value="KAI3425307.1"/>
    <property type="molecule type" value="Genomic_DNA"/>
</dbReference>
<evidence type="ECO:0000259" key="4">
    <source>
        <dbReference type="SMART" id="SM00645"/>
    </source>
</evidence>
<reference evidence="5" key="2">
    <citation type="submission" date="2020-11" db="EMBL/GenBank/DDBJ databases">
        <authorList>
            <person name="Cecchin M."/>
            <person name="Marcolungo L."/>
            <person name="Rossato M."/>
            <person name="Girolomoni L."/>
            <person name="Cosentino E."/>
            <person name="Cuine S."/>
            <person name="Li-Beisson Y."/>
            <person name="Delledonne M."/>
            <person name="Ballottari M."/>
        </authorList>
    </citation>
    <scope>NUCLEOTIDE SEQUENCE</scope>
    <source>
        <strain evidence="5">211/11P</strain>
        <tissue evidence="5">Whole cell</tissue>
    </source>
</reference>
<evidence type="ECO:0000313" key="5">
    <source>
        <dbReference type="EMBL" id="KAI3425307.1"/>
    </source>
</evidence>
<dbReference type="GO" id="GO:0006508">
    <property type="term" value="P:proteolysis"/>
    <property type="evidence" value="ECO:0007669"/>
    <property type="project" value="InterPro"/>
</dbReference>
<evidence type="ECO:0000256" key="1">
    <source>
        <dbReference type="ARBA" id="ARBA00008455"/>
    </source>
</evidence>
<dbReference type="InterPro" id="IPR000668">
    <property type="entry name" value="Peptidase_C1A_C"/>
</dbReference>
<keyword evidence="3" id="KW-0732">Signal</keyword>
<comment type="similarity">
    <text evidence="1">Belongs to the peptidase C1 family.</text>
</comment>
<dbReference type="InterPro" id="IPR038765">
    <property type="entry name" value="Papain-like_cys_pep_sf"/>
</dbReference>
<feature type="compositionally biased region" description="Low complexity" evidence="2">
    <location>
        <begin position="387"/>
        <end position="415"/>
    </location>
</feature>
<feature type="signal peptide" evidence="3">
    <location>
        <begin position="1"/>
        <end position="24"/>
    </location>
</feature>
<feature type="compositionally biased region" description="Acidic residues" evidence="2">
    <location>
        <begin position="366"/>
        <end position="377"/>
    </location>
</feature>
<feature type="chain" id="PRO_5039467363" description="Peptidase C1A papain C-terminal domain-containing protein" evidence="3">
    <location>
        <begin position="25"/>
        <end position="430"/>
    </location>
</feature>
<protein>
    <recommendedName>
        <fullName evidence="4">Peptidase C1A papain C-terminal domain-containing protein</fullName>
    </recommendedName>
</protein>
<feature type="domain" description="Peptidase C1A papain C-terminal" evidence="4">
    <location>
        <begin position="53"/>
        <end position="302"/>
    </location>
</feature>
<dbReference type="InterPro" id="IPR013128">
    <property type="entry name" value="Peptidase_C1A"/>
</dbReference>
<organism evidence="5 6">
    <name type="scientific">Chlorella vulgaris</name>
    <name type="common">Green alga</name>
    <dbReference type="NCBI Taxonomy" id="3077"/>
    <lineage>
        <taxon>Eukaryota</taxon>
        <taxon>Viridiplantae</taxon>
        <taxon>Chlorophyta</taxon>
        <taxon>core chlorophytes</taxon>
        <taxon>Trebouxiophyceae</taxon>
        <taxon>Chlorellales</taxon>
        <taxon>Chlorellaceae</taxon>
        <taxon>Chlorella clade</taxon>
        <taxon>Chlorella</taxon>
    </lineage>
</organism>
<dbReference type="SMART" id="SM00645">
    <property type="entry name" value="Pept_C1"/>
    <property type="match status" value="1"/>
</dbReference>
<dbReference type="PANTHER" id="PTHR12411">
    <property type="entry name" value="CYSTEINE PROTEASE FAMILY C1-RELATED"/>
    <property type="match status" value="1"/>
</dbReference>
<dbReference type="Proteomes" id="UP001055712">
    <property type="component" value="Unassembled WGS sequence"/>
</dbReference>
<comment type="caution">
    <text evidence="5">The sequence shown here is derived from an EMBL/GenBank/DDBJ whole genome shotgun (WGS) entry which is preliminary data.</text>
</comment>
<evidence type="ECO:0000256" key="3">
    <source>
        <dbReference type="SAM" id="SignalP"/>
    </source>
</evidence>
<feature type="compositionally biased region" description="Low complexity" evidence="2">
    <location>
        <begin position="351"/>
        <end position="365"/>
    </location>
</feature>
<evidence type="ECO:0000313" key="6">
    <source>
        <dbReference type="Proteomes" id="UP001055712"/>
    </source>
</evidence>
<keyword evidence="6" id="KW-1185">Reference proteome</keyword>
<dbReference type="SUPFAM" id="SSF54001">
    <property type="entry name" value="Cysteine proteinases"/>
    <property type="match status" value="1"/>
</dbReference>
<dbReference type="FunFam" id="3.90.70.10:FF:000117">
    <property type="entry name" value="Probable papain cysteine protease"/>
    <property type="match status" value="1"/>
</dbReference>
<dbReference type="AlphaFoldDB" id="A0A9D4TH49"/>
<dbReference type="OrthoDB" id="190265at2759"/>
<sequence length="430" mass="47329">MLRLQLTAAAVLLLLLTTAPAAEAGCRKTRKVVPREEMFFNHQLAPQNSLESLPKSWNWNDIDGRSMLTPSWNQHIPKYCGSCWLHGTTSMIQDRLKIVKGGIGPDTMLARQVVLNCGAFHGYGKGCDGGDVIDVVRYMKHYGLPDESCQPYSATDHTVYGKGAERCPADGYCTNCMPLKGVDTCWPVRSPIRYYLSAYGKLEEPGELGMMNELFHRGPITCSMATVEVFDYGYHRGVARDTTNATEVDHDVEVVGWGEEDGLKYWLIRNSWGTYWGDMGFFKAERGVNAFQLEAGDCWYAVPTWKDEQDVRSGAKLGTMWGIFSKEEADQIIPEGHRHPHYKKKEGPGTTGAATGTASGTAVEAGDVEAWEFEDTPEDRLEGRPGGQEAAEQQTGAAGEGRWQGAAAKGGARQASLRAHQPLGGRRQQA</sequence>
<dbReference type="Gene3D" id="3.90.70.10">
    <property type="entry name" value="Cysteine proteinases"/>
    <property type="match status" value="1"/>
</dbReference>
<feature type="region of interest" description="Disordered" evidence="2">
    <location>
        <begin position="333"/>
        <end position="430"/>
    </location>
</feature>
<evidence type="ECO:0000256" key="2">
    <source>
        <dbReference type="SAM" id="MobiDB-lite"/>
    </source>
</evidence>
<accession>A0A9D4TH49</accession>